<reference evidence="3 5" key="1">
    <citation type="submission" date="2020-06" db="EMBL/GenBank/DDBJ databases">
        <title>Anoxygenic phototrophic Chloroflexota member uses a Type I reaction center.</title>
        <authorList>
            <person name="Tsuji J.M."/>
            <person name="Shaw N.A."/>
            <person name="Nagashima S."/>
            <person name="Venkiteswaran J."/>
            <person name="Schiff S.L."/>
            <person name="Hanada S."/>
            <person name="Tank M."/>
            <person name="Neufeld J.D."/>
        </authorList>
    </citation>
    <scope>NUCLEOTIDE SEQUENCE [LARGE SCALE GENOMIC DNA]</scope>
    <source>
        <strain evidence="3">L227-S17</strain>
    </source>
</reference>
<evidence type="ECO:0000313" key="4">
    <source>
        <dbReference type="EMBL" id="WJW67644.1"/>
    </source>
</evidence>
<dbReference type="GO" id="GO:0030145">
    <property type="term" value="F:manganese ion binding"/>
    <property type="evidence" value="ECO:0007669"/>
    <property type="project" value="TreeGrafter"/>
</dbReference>
<comment type="function">
    <text evidence="2">Catalyzes the condensation of isopentenyl diphosphate (IPP) with allylic pyrophosphates generating different type of terpenoids.</text>
</comment>
<accession>A0A8T7LY05</accession>
<dbReference type="EC" id="2.5.1.-" evidence="2"/>
<feature type="binding site" evidence="2">
    <location>
        <begin position="82"/>
        <end position="84"/>
    </location>
    <ligand>
        <name>substrate</name>
    </ligand>
</feature>
<keyword evidence="2" id="KW-0460">Magnesium</keyword>
<dbReference type="PANTHER" id="PTHR10291:SF0">
    <property type="entry name" value="DEHYDRODOLICHYL DIPHOSPHATE SYNTHASE 2"/>
    <property type="match status" value="1"/>
</dbReference>
<feature type="binding site" evidence="2">
    <location>
        <position position="86"/>
    </location>
    <ligand>
        <name>substrate</name>
    </ligand>
</feature>
<dbReference type="AlphaFoldDB" id="A0A8T7LY05"/>
<evidence type="ECO:0000313" key="5">
    <source>
        <dbReference type="Proteomes" id="UP000521676"/>
    </source>
</evidence>
<organism evidence="3 5">
    <name type="scientific">Candidatus Chlorohelix allophototropha</name>
    <dbReference type="NCBI Taxonomy" id="3003348"/>
    <lineage>
        <taxon>Bacteria</taxon>
        <taxon>Bacillati</taxon>
        <taxon>Chloroflexota</taxon>
        <taxon>Chloroflexia</taxon>
        <taxon>Candidatus Chloroheliales</taxon>
        <taxon>Candidatus Chloroheliaceae</taxon>
        <taxon>Candidatus Chlorohelix</taxon>
    </lineage>
</organism>
<feature type="binding site" evidence="2">
    <location>
        <begin position="207"/>
        <end position="209"/>
    </location>
    <ligand>
        <name>substrate</name>
    </ligand>
</feature>
<proteinExistence type="inferred from homology"/>
<feature type="binding site" evidence="2">
    <location>
        <begin position="38"/>
        <end position="41"/>
    </location>
    <ligand>
        <name>substrate</name>
    </ligand>
</feature>
<dbReference type="InterPro" id="IPR036424">
    <property type="entry name" value="UPP_synth-like_sf"/>
</dbReference>
<dbReference type="PROSITE" id="PS01066">
    <property type="entry name" value="UPP_SYNTHASE"/>
    <property type="match status" value="1"/>
</dbReference>
<dbReference type="EMBL" id="JACATZ010000001">
    <property type="protein sequence ID" value="NWJ45777.1"/>
    <property type="molecule type" value="Genomic_DNA"/>
</dbReference>
<gene>
    <name evidence="3" type="ORF">HXX08_07850</name>
    <name evidence="4" type="ORF">OZ401_000915</name>
</gene>
<dbReference type="GO" id="GO:0000287">
    <property type="term" value="F:magnesium ion binding"/>
    <property type="evidence" value="ECO:0007669"/>
    <property type="project" value="UniProtKB-UniRule"/>
</dbReference>
<feature type="active site" evidence="2">
    <location>
        <position position="37"/>
    </location>
</feature>
<protein>
    <recommendedName>
        <fullName evidence="2">Isoprenyl transferase</fullName>
        <ecNumber evidence="2">2.5.1.-</ecNumber>
    </recommendedName>
</protein>
<dbReference type="FunFam" id="3.40.1180.10:FF:000001">
    <property type="entry name" value="(2E,6E)-farnesyl-diphosphate-specific ditrans,polycis-undecaprenyl-diphosphate synthase"/>
    <property type="match status" value="1"/>
</dbReference>
<dbReference type="EMBL" id="CP128399">
    <property type="protein sequence ID" value="WJW67644.1"/>
    <property type="molecule type" value="Genomic_DNA"/>
</dbReference>
<reference evidence="4" key="2">
    <citation type="journal article" date="2024" name="Nature">
        <title>Anoxygenic phototroph of the Chloroflexota uses a type I reaction centre.</title>
        <authorList>
            <person name="Tsuji J.M."/>
            <person name="Shaw N.A."/>
            <person name="Nagashima S."/>
            <person name="Venkiteswaran J.J."/>
            <person name="Schiff S.L."/>
            <person name="Watanabe T."/>
            <person name="Fukui M."/>
            <person name="Hanada S."/>
            <person name="Tank M."/>
            <person name="Neufeld J.D."/>
        </authorList>
    </citation>
    <scope>NUCLEOTIDE SEQUENCE</scope>
    <source>
        <strain evidence="4">L227-S17</strain>
    </source>
</reference>
<dbReference type="NCBIfam" id="NF011405">
    <property type="entry name" value="PRK14830.1"/>
    <property type="match status" value="1"/>
</dbReference>
<dbReference type="Proteomes" id="UP000521676">
    <property type="component" value="Unassembled WGS sequence"/>
</dbReference>
<dbReference type="NCBIfam" id="TIGR00055">
    <property type="entry name" value="uppS"/>
    <property type="match status" value="1"/>
</dbReference>
<name>A0A8T7LY05_9CHLR</name>
<feature type="binding site" evidence="2">
    <location>
        <position position="88"/>
    </location>
    <ligand>
        <name>substrate</name>
    </ligand>
</feature>
<dbReference type="GO" id="GO:0005829">
    <property type="term" value="C:cytosol"/>
    <property type="evidence" value="ECO:0007669"/>
    <property type="project" value="TreeGrafter"/>
</dbReference>
<sequence length="261" mass="29740">MSRVKIVEAVSATTPVVALDPDIDPRFIPVHVAIVMDGNGRWAKQRSLPRIAGHRAGAENIRRIVEACVRFGVKHLTLYAFSTENWNRPEDEVRGLMTILGEVIERETPKLHAEGVKVCHLGRLDRMPRHLLRAIERATEKTRHNSRLTLNVCFNYGGRGEIVDAVRKIVQSGVPAEQIDEALIGRFLYSTGSPDPDLIIRTAGEQRLSNFLIWQAAYSEYWFTNLFWPELGKDEFKQALIDYSQRVRKFGKTADQLEQNH</sequence>
<dbReference type="CDD" id="cd00475">
    <property type="entry name" value="Cis_IPPS"/>
    <property type="match status" value="1"/>
</dbReference>
<evidence type="ECO:0000313" key="6">
    <source>
        <dbReference type="Proteomes" id="UP001431572"/>
    </source>
</evidence>
<feature type="binding site" evidence="2">
    <location>
        <position position="42"/>
    </location>
    <ligand>
        <name>substrate</name>
    </ligand>
</feature>
<dbReference type="InterPro" id="IPR018520">
    <property type="entry name" value="UPP_synth-like_CS"/>
</dbReference>
<comment type="cofactor">
    <cofactor evidence="2">
        <name>Mg(2+)</name>
        <dbReference type="ChEBI" id="CHEBI:18420"/>
    </cofactor>
    <text evidence="2">Binds 2 magnesium ions per subunit.</text>
</comment>
<feature type="active site" description="Proton acceptor" evidence="2">
    <location>
        <position position="85"/>
    </location>
</feature>
<comment type="subunit">
    <text evidence="2">Homodimer.</text>
</comment>
<dbReference type="Gene3D" id="3.40.1180.10">
    <property type="entry name" value="Decaprenyl diphosphate synthase-like"/>
    <property type="match status" value="1"/>
</dbReference>
<dbReference type="InterPro" id="IPR001441">
    <property type="entry name" value="UPP_synth-like"/>
</dbReference>
<dbReference type="GO" id="GO:0016094">
    <property type="term" value="P:polyprenol biosynthetic process"/>
    <property type="evidence" value="ECO:0007669"/>
    <property type="project" value="TreeGrafter"/>
</dbReference>
<keyword evidence="6" id="KW-1185">Reference proteome</keyword>
<feature type="binding site" evidence="2">
    <location>
        <position position="201"/>
    </location>
    <ligand>
        <name>substrate</name>
    </ligand>
</feature>
<comment type="similarity">
    <text evidence="2">Belongs to the UPP synthase family.</text>
</comment>
<dbReference type="HAMAP" id="MF_01139">
    <property type="entry name" value="ISPT"/>
    <property type="match status" value="1"/>
</dbReference>
<dbReference type="RefSeq" id="WP_341469534.1">
    <property type="nucleotide sequence ID" value="NZ_CP128399.1"/>
</dbReference>
<dbReference type="SUPFAM" id="SSF64005">
    <property type="entry name" value="Undecaprenyl diphosphate synthase"/>
    <property type="match status" value="1"/>
</dbReference>
<evidence type="ECO:0000256" key="1">
    <source>
        <dbReference type="ARBA" id="ARBA00022679"/>
    </source>
</evidence>
<feature type="binding site" evidence="2">
    <location>
        <position position="54"/>
    </location>
    <ligand>
        <name>substrate</name>
    </ligand>
</feature>
<evidence type="ECO:0000256" key="2">
    <source>
        <dbReference type="HAMAP-Rule" id="MF_01139"/>
    </source>
</evidence>
<dbReference type="Pfam" id="PF01255">
    <property type="entry name" value="Prenyltransf"/>
    <property type="match status" value="1"/>
</dbReference>
<feature type="binding site" evidence="2">
    <location>
        <position position="220"/>
    </location>
    <ligand>
        <name>Mg(2+)</name>
        <dbReference type="ChEBI" id="CHEBI:18420"/>
    </ligand>
</feature>
<evidence type="ECO:0000313" key="3">
    <source>
        <dbReference type="EMBL" id="NWJ45777.1"/>
    </source>
</evidence>
<feature type="binding site" evidence="2">
    <location>
        <position position="50"/>
    </location>
    <ligand>
        <name>substrate</name>
    </ligand>
</feature>
<dbReference type="Proteomes" id="UP001431572">
    <property type="component" value="Chromosome 1"/>
</dbReference>
<dbReference type="PANTHER" id="PTHR10291">
    <property type="entry name" value="DEHYDRODOLICHYL DIPHOSPHATE SYNTHASE FAMILY MEMBER"/>
    <property type="match status" value="1"/>
</dbReference>
<feature type="binding site" evidence="2">
    <location>
        <position position="37"/>
    </location>
    <ligand>
        <name>Mg(2+)</name>
        <dbReference type="ChEBI" id="CHEBI:18420"/>
    </ligand>
</feature>
<dbReference type="GO" id="GO:0008834">
    <property type="term" value="F:ditrans,polycis-undecaprenyl-diphosphate synthase [(2E,6E)-farnesyl-diphosphate specific] activity"/>
    <property type="evidence" value="ECO:0007669"/>
    <property type="project" value="TreeGrafter"/>
</dbReference>
<keyword evidence="1 2" id="KW-0808">Transferase</keyword>
<keyword evidence="2" id="KW-0479">Metal-binding</keyword>